<feature type="transmembrane region" description="Helical" evidence="1">
    <location>
        <begin position="196"/>
        <end position="221"/>
    </location>
</feature>
<keyword evidence="1" id="KW-1133">Transmembrane helix</keyword>
<evidence type="ECO:0000313" key="4">
    <source>
        <dbReference type="Proteomes" id="UP001152885"/>
    </source>
</evidence>
<proteinExistence type="predicted"/>
<comment type="caution">
    <text evidence="3">The sequence shown here is derived from an EMBL/GenBank/DDBJ whole genome shotgun (WGS) entry which is preliminary data.</text>
</comment>
<sequence>MEHNNEELKKVNQIPLDHIEELDDENVKNRKAHDKRWLIPYSFKIQKYSAYTFLGFLGIHIASTIIIPIIPIANTYKSEIFSIAKEIYKLPLFEPIVIIGSSITHVLSGIALRYLKPRKRSNEIIITDDNDDIGFGGLSSIFGLGYKKSFTSKLFNMSPLQFSGYVIITFAIYHYYKFKYIPTSIEGDNSLINLDYITYVLNVKWPILNTTMLGGLVWSVAYHTVNGFFKLKKLYSKNWKRIGLAIVNLIGISGTISIYLFKKQKVDGGDFLGKVFISYLNSFRI</sequence>
<keyword evidence="4" id="KW-1185">Reference proteome</keyword>
<feature type="transmembrane region" description="Helical" evidence="1">
    <location>
        <begin position="242"/>
        <end position="261"/>
    </location>
</feature>
<dbReference type="Proteomes" id="UP001152885">
    <property type="component" value="Unassembled WGS sequence"/>
</dbReference>
<keyword evidence="1" id="KW-0472">Membrane</keyword>
<evidence type="ECO:0000256" key="1">
    <source>
        <dbReference type="SAM" id="Phobius"/>
    </source>
</evidence>
<evidence type="ECO:0000259" key="2">
    <source>
        <dbReference type="Pfam" id="PF07950"/>
    </source>
</evidence>
<dbReference type="InterPro" id="IPR039960">
    <property type="entry name" value="MCP1"/>
</dbReference>
<organism evidence="3 4">
    <name type="scientific">Candida verbasci</name>
    <dbReference type="NCBI Taxonomy" id="1227364"/>
    <lineage>
        <taxon>Eukaryota</taxon>
        <taxon>Fungi</taxon>
        <taxon>Dikarya</taxon>
        <taxon>Ascomycota</taxon>
        <taxon>Saccharomycotina</taxon>
        <taxon>Pichiomycetes</taxon>
        <taxon>Debaryomycetaceae</taxon>
        <taxon>Candida/Lodderomyces clade</taxon>
        <taxon>Candida</taxon>
    </lineage>
</organism>
<protein>
    <recommendedName>
        <fullName evidence="2">Mitochondrial adapter protein MCP1 transmembrane domain-containing protein</fullName>
    </recommendedName>
</protein>
<dbReference type="Pfam" id="PF07950">
    <property type="entry name" value="MCP1_TM"/>
    <property type="match status" value="2"/>
</dbReference>
<dbReference type="InterPro" id="IPR012472">
    <property type="entry name" value="MCP1_TM"/>
</dbReference>
<feature type="transmembrane region" description="Helical" evidence="1">
    <location>
        <begin position="154"/>
        <end position="176"/>
    </location>
</feature>
<dbReference type="EMBL" id="CANTUO010000006">
    <property type="protein sequence ID" value="CAI5760324.1"/>
    <property type="molecule type" value="Genomic_DNA"/>
</dbReference>
<feature type="domain" description="Mitochondrial adapter protein MCP1 transmembrane" evidence="2">
    <location>
        <begin position="170"/>
        <end position="241"/>
    </location>
</feature>
<dbReference type="GO" id="GO:0005741">
    <property type="term" value="C:mitochondrial outer membrane"/>
    <property type="evidence" value="ECO:0007669"/>
    <property type="project" value="TreeGrafter"/>
</dbReference>
<dbReference type="GO" id="GO:0055088">
    <property type="term" value="P:lipid homeostasis"/>
    <property type="evidence" value="ECO:0007669"/>
    <property type="project" value="InterPro"/>
</dbReference>
<reference evidence="3" key="1">
    <citation type="submission" date="2022-12" db="EMBL/GenBank/DDBJ databases">
        <authorList>
            <person name="Brejova B."/>
        </authorList>
    </citation>
    <scope>NUCLEOTIDE SEQUENCE</scope>
</reference>
<feature type="transmembrane region" description="Helical" evidence="1">
    <location>
        <begin position="50"/>
        <end position="72"/>
    </location>
</feature>
<name>A0A9W4XC90_9ASCO</name>
<feature type="domain" description="Mitochondrial adapter protein MCP1 transmembrane" evidence="2">
    <location>
        <begin position="56"/>
        <end position="150"/>
    </location>
</feature>
<dbReference type="OrthoDB" id="10259513at2759"/>
<dbReference type="AlphaFoldDB" id="A0A9W4XC90"/>
<gene>
    <name evidence="3" type="ORF">CANVERA_P4834</name>
</gene>
<dbReference type="PANTHER" id="PTHR38409">
    <property type="entry name" value="MDM10-COMPLEMENTING PROTEIN 1"/>
    <property type="match status" value="1"/>
</dbReference>
<feature type="transmembrane region" description="Helical" evidence="1">
    <location>
        <begin position="92"/>
        <end position="115"/>
    </location>
</feature>
<dbReference type="PANTHER" id="PTHR38409:SF1">
    <property type="entry name" value="MITOCHONDRIAL ADAPTER PROTEIN MCP1"/>
    <property type="match status" value="1"/>
</dbReference>
<dbReference type="GO" id="GO:0007005">
    <property type="term" value="P:mitochondrion organization"/>
    <property type="evidence" value="ECO:0007669"/>
    <property type="project" value="TreeGrafter"/>
</dbReference>
<accession>A0A9W4XC90</accession>
<keyword evidence="1" id="KW-0812">Transmembrane</keyword>
<evidence type="ECO:0000313" key="3">
    <source>
        <dbReference type="EMBL" id="CAI5760324.1"/>
    </source>
</evidence>